<gene>
    <name evidence="6" type="ORF">DQQ10_20955</name>
</gene>
<dbReference type="Pfam" id="PF13419">
    <property type="entry name" value="HAD_2"/>
    <property type="match status" value="1"/>
</dbReference>
<dbReference type="NCBIfam" id="TIGR01509">
    <property type="entry name" value="HAD-SF-IA-v3"/>
    <property type="match status" value="1"/>
</dbReference>
<dbReference type="InterPro" id="IPR023214">
    <property type="entry name" value="HAD_sf"/>
</dbReference>
<dbReference type="InterPro" id="IPR036412">
    <property type="entry name" value="HAD-like_sf"/>
</dbReference>
<dbReference type="SFLD" id="SFLDS00003">
    <property type="entry name" value="Haloacid_Dehalogenase"/>
    <property type="match status" value="1"/>
</dbReference>
<dbReference type="EMBL" id="QMFY01000013">
    <property type="protein sequence ID" value="RAV99067.1"/>
    <property type="molecule type" value="Genomic_DNA"/>
</dbReference>
<keyword evidence="3" id="KW-0479">Metal-binding</keyword>
<dbReference type="SFLD" id="SFLDG01129">
    <property type="entry name" value="C1.5:_HAD__Beta-PGM__Phosphata"/>
    <property type="match status" value="1"/>
</dbReference>
<evidence type="ECO:0000256" key="4">
    <source>
        <dbReference type="ARBA" id="ARBA00022842"/>
    </source>
</evidence>
<comment type="cofactor">
    <cofactor evidence="1">
        <name>Mg(2+)</name>
        <dbReference type="ChEBI" id="CHEBI:18420"/>
    </cofactor>
</comment>
<dbReference type="Gene3D" id="3.40.50.1000">
    <property type="entry name" value="HAD superfamily/HAD-like"/>
    <property type="match status" value="1"/>
</dbReference>
<dbReference type="GO" id="GO:0046872">
    <property type="term" value="F:metal ion binding"/>
    <property type="evidence" value="ECO:0007669"/>
    <property type="project" value="UniProtKB-KW"/>
</dbReference>
<dbReference type="InterPro" id="IPR051600">
    <property type="entry name" value="Beta-PGM-like"/>
</dbReference>
<dbReference type="SUPFAM" id="SSF56784">
    <property type="entry name" value="HAD-like"/>
    <property type="match status" value="1"/>
</dbReference>
<evidence type="ECO:0000256" key="5">
    <source>
        <dbReference type="ARBA" id="ARBA00023277"/>
    </source>
</evidence>
<dbReference type="Proteomes" id="UP000251889">
    <property type="component" value="Unassembled WGS sequence"/>
</dbReference>
<evidence type="ECO:0000256" key="2">
    <source>
        <dbReference type="ARBA" id="ARBA00006171"/>
    </source>
</evidence>
<organism evidence="6 7">
    <name type="scientific">Pseudochryseolinea flava</name>
    <dbReference type="NCBI Taxonomy" id="2059302"/>
    <lineage>
        <taxon>Bacteria</taxon>
        <taxon>Pseudomonadati</taxon>
        <taxon>Bacteroidota</taxon>
        <taxon>Cytophagia</taxon>
        <taxon>Cytophagales</taxon>
        <taxon>Fulvivirgaceae</taxon>
        <taxon>Pseudochryseolinea</taxon>
    </lineage>
</organism>
<proteinExistence type="inferred from homology"/>
<keyword evidence="5" id="KW-0119">Carbohydrate metabolism</keyword>
<name>A0A364XXP4_9BACT</name>
<reference evidence="6 7" key="1">
    <citation type="submission" date="2018-06" db="EMBL/GenBank/DDBJ databases">
        <title>Chryseolinea flavus sp. nov., a member of the phylum Bacteroidetes isolated from soil.</title>
        <authorList>
            <person name="Li Y."/>
            <person name="Wang J."/>
        </authorList>
    </citation>
    <scope>NUCLEOTIDE SEQUENCE [LARGE SCALE GENOMIC DNA]</scope>
    <source>
        <strain evidence="6 7">SDU1-6</strain>
    </source>
</reference>
<dbReference type="RefSeq" id="WP_112748880.1">
    <property type="nucleotide sequence ID" value="NZ_QMFY01000013.1"/>
</dbReference>
<evidence type="ECO:0000313" key="7">
    <source>
        <dbReference type="Proteomes" id="UP000251889"/>
    </source>
</evidence>
<evidence type="ECO:0000313" key="6">
    <source>
        <dbReference type="EMBL" id="RAV99067.1"/>
    </source>
</evidence>
<evidence type="ECO:0000256" key="1">
    <source>
        <dbReference type="ARBA" id="ARBA00001946"/>
    </source>
</evidence>
<dbReference type="OrthoDB" id="9797743at2"/>
<sequence length="222" mass="24769">MTSAKHTAFLFDLNGTMVDDMHFHLKVWFDLINGELGAGLSLEAVRSHMYGKNHEVFDRIFGKGKFTTEEISALSLKKELQYQAVYKPHLKLLPGLRLFLDKAQQKKIPMAIGSAAPSINIDYVVDNLNLRDYFPAIVSGEDVVQSKPHPSTFLQAAALLSAKPETSIVFEDAPKGVEAAQNAGMKSVVLTTMHDKEEFKAYSNILFFAKDYTDPRFADLIV</sequence>
<comment type="caution">
    <text evidence="6">The sequence shown here is derived from an EMBL/GenBank/DDBJ whole genome shotgun (WGS) entry which is preliminary data.</text>
</comment>
<dbReference type="PANTHER" id="PTHR46193">
    <property type="entry name" value="6-PHOSPHOGLUCONATE PHOSPHATASE"/>
    <property type="match status" value="1"/>
</dbReference>
<dbReference type="PANTHER" id="PTHR46193:SF18">
    <property type="entry name" value="HEXITOL PHOSPHATASE B"/>
    <property type="match status" value="1"/>
</dbReference>
<dbReference type="GO" id="GO:0003824">
    <property type="term" value="F:catalytic activity"/>
    <property type="evidence" value="ECO:0007669"/>
    <property type="project" value="UniProtKB-ARBA"/>
</dbReference>
<dbReference type="CDD" id="cd07505">
    <property type="entry name" value="HAD_BPGM-like"/>
    <property type="match status" value="1"/>
</dbReference>
<keyword evidence="7" id="KW-1185">Reference proteome</keyword>
<dbReference type="AlphaFoldDB" id="A0A364XXP4"/>
<dbReference type="InterPro" id="IPR006439">
    <property type="entry name" value="HAD-SF_hydro_IA"/>
</dbReference>
<protein>
    <submittedName>
        <fullName evidence="6">HAD family phosphatase</fullName>
    </submittedName>
</protein>
<keyword evidence="4" id="KW-0460">Magnesium</keyword>
<dbReference type="InterPro" id="IPR041492">
    <property type="entry name" value="HAD_2"/>
</dbReference>
<evidence type="ECO:0000256" key="3">
    <source>
        <dbReference type="ARBA" id="ARBA00022723"/>
    </source>
</evidence>
<accession>A0A364XXP4</accession>
<comment type="similarity">
    <text evidence="2">Belongs to the HAD-like hydrolase superfamily. CbbY/CbbZ/Gph/YieH family.</text>
</comment>
<dbReference type="Gene3D" id="1.10.150.240">
    <property type="entry name" value="Putative phosphatase, domain 2"/>
    <property type="match status" value="1"/>
</dbReference>
<dbReference type="InterPro" id="IPR023198">
    <property type="entry name" value="PGP-like_dom2"/>
</dbReference>